<dbReference type="RefSeq" id="XP_008865356.1">
    <property type="nucleotide sequence ID" value="XM_008867134.1"/>
</dbReference>
<organism evidence="6">
    <name type="scientific">Aphanomyces invadans</name>
    <dbReference type="NCBI Taxonomy" id="157072"/>
    <lineage>
        <taxon>Eukaryota</taxon>
        <taxon>Sar</taxon>
        <taxon>Stramenopiles</taxon>
        <taxon>Oomycota</taxon>
        <taxon>Saprolegniomycetes</taxon>
        <taxon>Saprolegniales</taxon>
        <taxon>Verrucalvaceae</taxon>
        <taxon>Aphanomyces</taxon>
    </lineage>
</organism>
<dbReference type="PANTHER" id="PTHR12378:SF7">
    <property type="entry name" value="DESUMOYLATING ISOPEPTIDASE 1"/>
    <property type="match status" value="1"/>
</dbReference>
<evidence type="ECO:0000256" key="4">
    <source>
        <dbReference type="SAM" id="MobiDB-lite"/>
    </source>
</evidence>
<dbReference type="OrthoDB" id="21221at2759"/>
<dbReference type="GO" id="GO:0008233">
    <property type="term" value="F:peptidase activity"/>
    <property type="evidence" value="ECO:0007669"/>
    <property type="project" value="UniProtKB-KW"/>
</dbReference>
<feature type="domain" description="PPPDE" evidence="5">
    <location>
        <begin position="2"/>
        <end position="144"/>
    </location>
</feature>
<feature type="region of interest" description="Disordered" evidence="4">
    <location>
        <begin position="162"/>
        <end position="181"/>
    </location>
</feature>
<dbReference type="STRING" id="157072.A0A024UH06"/>
<dbReference type="Pfam" id="PF05903">
    <property type="entry name" value="Peptidase_C97"/>
    <property type="match status" value="1"/>
</dbReference>
<keyword evidence="2" id="KW-0645">Protease</keyword>
<dbReference type="InterPro" id="IPR042266">
    <property type="entry name" value="PPPDE_sf"/>
</dbReference>
<dbReference type="GO" id="GO:0070646">
    <property type="term" value="P:protein modification by small protein removal"/>
    <property type="evidence" value="ECO:0007669"/>
    <property type="project" value="TreeGrafter"/>
</dbReference>
<keyword evidence="3" id="KW-0378">Hydrolase</keyword>
<gene>
    <name evidence="6" type="ORF">H310_03323</name>
</gene>
<dbReference type="VEuPathDB" id="FungiDB:H310_03323"/>
<dbReference type="eggNOG" id="KOG0324">
    <property type="taxonomic scope" value="Eukaryota"/>
</dbReference>
<dbReference type="PANTHER" id="PTHR12378">
    <property type="entry name" value="DESUMOYLATING ISOPEPTIDASE"/>
    <property type="match status" value="1"/>
</dbReference>
<dbReference type="Gene3D" id="1.25.10.10">
    <property type="entry name" value="Leucine-rich Repeat Variant"/>
    <property type="match status" value="1"/>
</dbReference>
<sequence length="460" mass="49656">MYEVVLHVYDLTRGMARQMSPALLGRQIDGVWHTGIMVYEKEYFFGGGIQAIHPSYVVETYGQPVQVLRLGSTQVPPEEFNAFLHEVSPRFTAATYNLLTNNCNNFSNEVALFLVGSGIPQHILDLPNEVLSTPMGAMFRPMIEQMQANMAVNVQSHGGGNPFLASTSLPPPPSRAAASVPGPSPFKSLDSYVRPVVSGEPTLHFDRILANVTAFHSFSAEELAAFQRLATHSPASLDAQVIQVDRSLWWQALVPVLTQNTNPFMALCLLRAVLAAEVALNAPSTPDAASSVIAWLVDHVDQASNNSSFSSALRIVYLSSFVNLLAAPSTSTLLAPHALRFLPFVWSTWHQLPPSHPAATVAAAAVFNFTRLSDVALDWTVQFTVVGGIAESLDVYASTDSINEQSVERLIAALGRLLQQCPSARPLAGEVGLVHVLARLKPRVAATTHAALAAHVLSLI</sequence>
<dbReference type="InterPro" id="IPR011989">
    <property type="entry name" value="ARM-like"/>
</dbReference>
<reference evidence="6" key="1">
    <citation type="submission" date="2013-12" db="EMBL/GenBank/DDBJ databases">
        <title>The Genome Sequence of Aphanomyces invadans NJM9701.</title>
        <authorList>
            <consortium name="The Broad Institute Genomics Platform"/>
            <person name="Russ C."/>
            <person name="Tyler B."/>
            <person name="van West P."/>
            <person name="Dieguez-Uribeondo J."/>
            <person name="Young S.K."/>
            <person name="Zeng Q."/>
            <person name="Gargeya S."/>
            <person name="Fitzgerald M."/>
            <person name="Abouelleil A."/>
            <person name="Alvarado L."/>
            <person name="Chapman S.B."/>
            <person name="Gainer-Dewar J."/>
            <person name="Goldberg J."/>
            <person name="Griggs A."/>
            <person name="Gujja S."/>
            <person name="Hansen M."/>
            <person name="Howarth C."/>
            <person name="Imamovic A."/>
            <person name="Ireland A."/>
            <person name="Larimer J."/>
            <person name="McCowan C."/>
            <person name="Murphy C."/>
            <person name="Pearson M."/>
            <person name="Poon T.W."/>
            <person name="Priest M."/>
            <person name="Roberts A."/>
            <person name="Saif S."/>
            <person name="Shea T."/>
            <person name="Sykes S."/>
            <person name="Wortman J."/>
            <person name="Nusbaum C."/>
            <person name="Birren B."/>
        </authorList>
    </citation>
    <scope>NUCLEOTIDE SEQUENCE [LARGE SCALE GENOMIC DNA]</scope>
    <source>
        <strain evidence="6">NJM9701</strain>
    </source>
</reference>
<dbReference type="SMART" id="SM01179">
    <property type="entry name" value="DUF862"/>
    <property type="match status" value="1"/>
</dbReference>
<name>A0A024UH06_9STRA</name>
<dbReference type="EMBL" id="KI913956">
    <property type="protein sequence ID" value="ETW05579.1"/>
    <property type="molecule type" value="Genomic_DNA"/>
</dbReference>
<accession>A0A024UH06</accession>
<dbReference type="GO" id="GO:0006508">
    <property type="term" value="P:proteolysis"/>
    <property type="evidence" value="ECO:0007669"/>
    <property type="project" value="UniProtKB-KW"/>
</dbReference>
<comment type="similarity">
    <text evidence="1">Belongs to the DeSI family.</text>
</comment>
<evidence type="ECO:0000256" key="3">
    <source>
        <dbReference type="ARBA" id="ARBA00022801"/>
    </source>
</evidence>
<evidence type="ECO:0000256" key="2">
    <source>
        <dbReference type="ARBA" id="ARBA00022670"/>
    </source>
</evidence>
<evidence type="ECO:0000259" key="5">
    <source>
        <dbReference type="PROSITE" id="PS51858"/>
    </source>
</evidence>
<dbReference type="Gene3D" id="3.90.1720.30">
    <property type="entry name" value="PPPDE domains"/>
    <property type="match status" value="1"/>
</dbReference>
<evidence type="ECO:0000313" key="6">
    <source>
        <dbReference type="EMBL" id="ETW05579.1"/>
    </source>
</evidence>
<dbReference type="InterPro" id="IPR008580">
    <property type="entry name" value="PPPDE_dom"/>
</dbReference>
<dbReference type="PROSITE" id="PS51858">
    <property type="entry name" value="PPPDE"/>
    <property type="match status" value="1"/>
</dbReference>
<dbReference type="AlphaFoldDB" id="A0A024UH06"/>
<proteinExistence type="inferred from homology"/>
<protein>
    <recommendedName>
        <fullName evidence="5">PPPDE domain-containing protein</fullName>
    </recommendedName>
</protein>
<dbReference type="GeneID" id="20080373"/>
<evidence type="ECO:0000256" key="1">
    <source>
        <dbReference type="ARBA" id="ARBA00008140"/>
    </source>
</evidence>